<feature type="transmembrane region" description="Helical" evidence="1">
    <location>
        <begin position="707"/>
        <end position="728"/>
    </location>
</feature>
<name>A0A926F180_9BACT</name>
<organism evidence="2 3">
    <name type="scientific">Jilunia laotingensis</name>
    <dbReference type="NCBI Taxonomy" id="2763675"/>
    <lineage>
        <taxon>Bacteria</taxon>
        <taxon>Pseudomonadati</taxon>
        <taxon>Bacteroidota</taxon>
        <taxon>Bacteroidia</taxon>
        <taxon>Bacteroidales</taxon>
        <taxon>Bacteroidaceae</taxon>
        <taxon>Jilunia</taxon>
    </lineage>
</organism>
<evidence type="ECO:0000256" key="1">
    <source>
        <dbReference type="SAM" id="Phobius"/>
    </source>
</evidence>
<dbReference type="Proteomes" id="UP000651085">
    <property type="component" value="Unassembled WGS sequence"/>
</dbReference>
<accession>A0A926F180</accession>
<evidence type="ECO:0000313" key="2">
    <source>
        <dbReference type="EMBL" id="MBC8593778.1"/>
    </source>
</evidence>
<proteinExistence type="predicted"/>
<evidence type="ECO:0000313" key="3">
    <source>
        <dbReference type="Proteomes" id="UP000651085"/>
    </source>
</evidence>
<keyword evidence="1" id="KW-0472">Membrane</keyword>
<dbReference type="AlphaFoldDB" id="A0A926F180"/>
<gene>
    <name evidence="2" type="ORF">H8744_11065</name>
</gene>
<keyword evidence="3" id="KW-1185">Reference proteome</keyword>
<reference evidence="2" key="1">
    <citation type="submission" date="2020-08" db="EMBL/GenBank/DDBJ databases">
        <title>Genome public.</title>
        <authorList>
            <person name="Liu C."/>
            <person name="Sun Q."/>
        </authorList>
    </citation>
    <scope>NUCLEOTIDE SEQUENCE</scope>
    <source>
        <strain evidence="2">N12</strain>
    </source>
</reference>
<keyword evidence="1" id="KW-1133">Transmembrane helix</keyword>
<keyword evidence="1" id="KW-0812">Transmembrane</keyword>
<sequence length="1055" mass="121897">MQRYDIGLIVWGCKGGHRVFCSRGVDYRIKSINDTIKDIRSFVRFNLINLTTYAVEFTDDYKVFTIYRSCNDSGTGAYVAITLYIPHTLRVLDLRKSLDSIMDFYFKEFVHPVFGTYYDGKYDSIDQYNSFMDKLQVVPEGELFEHKPSEQDDGPHLKIYEDISEVDEFFESPYRKEFFKCQEVMFMSRDLYNQSPESLRLNFKETVIEKVSEPEKLPQLYVGDNKEVAKLIINGKECPATGHHPVNIVADNVCIIMHRQYCEDLSLTGKILQLIDQGKLIEKNKTISIGNVSFEYRNYEVRFTLNSQNVPDDIIYIQEKGTQPLYPIREDRVIVPGNLLNREYDIFVKPCKNGTDRVLIVSSFLPEKIIESNTPVNVVVNMISFKVEVAYGVSDKFFYICLEGNIKLKIPIANVSSQCVNLYLPKKISLSSGNFDKANPETELSYGNNVLTITSKKLSFEVIIPNDIKSLIQDWDFCISTESRKNTVFFKPGFKIKIKSDEDINRGNLYINGQRYLFEESEGRIYPLILFVKLKDSDKQFFSYKLNENSPSMNEVENRIFPLSDIELEYVIIDNELYKKTKSTDHNIVSIELSRVQSSKPLDIIQNAKISLKFHGCKGLYIQTSEKQIPIKEDSETKSFGSLSLTIVNEKGESLCTVRKDVQKYNQEESTKNKKNGFVISYDDNSNVSVQYKKPKNNLVKLFRNKFFLSVSALLLIVFCAGMAWMYLKPEPAISLMRIYISVADDPDTFGEKINNIEINGTKLLRYGCSNDSCYIDVIWNKDSAEHKVYSQLLGRDLYASFTEDSVPFRLSDIDSSILERILRRIKDVSKNYEAKNTMVKINSPIQIKLKKIEDSINPKDPLESVFEKYNTVLSNTKNEKVVKYILKVAYSKLDVKNLEECGSFLKIFEKQKNSDVYKEVEGITTQLKEALALEQKLMGIIASKKTLLHAIECNIDTVKKVEIWWGDLTKEQKEQILEKYNFPRAIEGYKKFFNATNCGQIQELDNYESCFSTDQYKVIKYADGYRKNRATFNHWKKDMGMSFSKPFLLIDKSK</sequence>
<dbReference type="EMBL" id="JACRTF010000001">
    <property type="protein sequence ID" value="MBC8593778.1"/>
    <property type="molecule type" value="Genomic_DNA"/>
</dbReference>
<dbReference type="RefSeq" id="WP_262434884.1">
    <property type="nucleotide sequence ID" value="NZ_JACRTF010000001.1"/>
</dbReference>
<protein>
    <submittedName>
        <fullName evidence="2">Uncharacterized protein</fullName>
    </submittedName>
</protein>
<comment type="caution">
    <text evidence="2">The sequence shown here is derived from an EMBL/GenBank/DDBJ whole genome shotgun (WGS) entry which is preliminary data.</text>
</comment>